<dbReference type="SMART" id="SM00506">
    <property type="entry name" value="A1pp"/>
    <property type="match status" value="1"/>
</dbReference>
<dbReference type="Pfam" id="PF14519">
    <property type="entry name" value="Macro_2"/>
    <property type="match status" value="1"/>
</dbReference>
<dbReference type="Proteomes" id="UP000230750">
    <property type="component" value="Unassembled WGS sequence"/>
</dbReference>
<sequence>MDTILTIDEDIKKGIKTKSIEMKKPEISMTDGGSVVTPSAVIFKLRDINSELVRAWEDSFKDKENVHISQGDIFRNAPAADAIVSPANSFGFMDGGIDMAYSRHFGWQLMNRLQETIMTEKDGELLVGDALIIPICGQSYWGKTEKTSWESCNQGTAIKFLISAPTMRIPENVSNTVNAYLAFRAVILAIKKHNKESPKSGLAPIHSVLCPGLATYVGGMPPQKNAKQLRHAYDIYELGEMEYLRNPESLGVVWSITDT</sequence>
<dbReference type="PROSITE" id="PS51154">
    <property type="entry name" value="MACRO"/>
    <property type="match status" value="1"/>
</dbReference>
<dbReference type="SUPFAM" id="SSF52949">
    <property type="entry name" value="Macro domain-like"/>
    <property type="match status" value="1"/>
</dbReference>
<reference evidence="2 3" key="1">
    <citation type="journal article" date="2017" name="PLoS Biol.">
        <title>The sea cucumber genome provides insights into morphological evolution and visceral regeneration.</title>
        <authorList>
            <person name="Zhang X."/>
            <person name="Sun L."/>
            <person name="Yuan J."/>
            <person name="Sun Y."/>
            <person name="Gao Y."/>
            <person name="Zhang L."/>
            <person name="Li S."/>
            <person name="Dai H."/>
            <person name="Hamel J.F."/>
            <person name="Liu C."/>
            <person name="Yu Y."/>
            <person name="Liu S."/>
            <person name="Lin W."/>
            <person name="Guo K."/>
            <person name="Jin S."/>
            <person name="Xu P."/>
            <person name="Storey K.B."/>
            <person name="Huan P."/>
            <person name="Zhang T."/>
            <person name="Zhou Y."/>
            <person name="Zhang J."/>
            <person name="Lin C."/>
            <person name="Li X."/>
            <person name="Xing L."/>
            <person name="Huo D."/>
            <person name="Sun M."/>
            <person name="Wang L."/>
            <person name="Mercier A."/>
            <person name="Li F."/>
            <person name="Yang H."/>
            <person name="Xiang J."/>
        </authorList>
    </citation>
    <scope>NUCLEOTIDE SEQUENCE [LARGE SCALE GENOMIC DNA]</scope>
    <source>
        <strain evidence="2">Shaxun</strain>
        <tissue evidence="2">Muscle</tissue>
    </source>
</reference>
<evidence type="ECO:0000313" key="2">
    <source>
        <dbReference type="EMBL" id="PIK47287.1"/>
    </source>
</evidence>
<dbReference type="Gene3D" id="3.40.220.10">
    <property type="entry name" value="Leucine Aminopeptidase, subunit E, domain 1"/>
    <property type="match status" value="1"/>
</dbReference>
<comment type="caution">
    <text evidence="2">The sequence shown here is derived from an EMBL/GenBank/DDBJ whole genome shotgun (WGS) entry which is preliminary data.</text>
</comment>
<dbReference type="InterPro" id="IPR002589">
    <property type="entry name" value="Macro_dom"/>
</dbReference>
<name>A0A2G8KH17_STIJA</name>
<accession>A0A2G8KH17</accession>
<proteinExistence type="predicted"/>
<dbReference type="STRING" id="307972.A0A2G8KH17"/>
<dbReference type="InterPro" id="IPR028071">
    <property type="entry name" value="Macro-like_dom"/>
</dbReference>
<dbReference type="OrthoDB" id="6082470at2759"/>
<feature type="domain" description="Macro" evidence="1">
    <location>
        <begin position="53"/>
        <end position="259"/>
    </location>
</feature>
<evidence type="ECO:0000313" key="3">
    <source>
        <dbReference type="Proteomes" id="UP000230750"/>
    </source>
</evidence>
<evidence type="ECO:0000259" key="1">
    <source>
        <dbReference type="PROSITE" id="PS51154"/>
    </source>
</evidence>
<protein>
    <recommendedName>
        <fullName evidence="1">Macro domain-containing protein</fullName>
    </recommendedName>
</protein>
<dbReference type="CDD" id="cd02900">
    <property type="entry name" value="Macro_Appr_pase"/>
    <property type="match status" value="1"/>
</dbReference>
<dbReference type="EMBL" id="MRZV01000590">
    <property type="protein sequence ID" value="PIK47287.1"/>
    <property type="molecule type" value="Genomic_DNA"/>
</dbReference>
<keyword evidence="3" id="KW-1185">Reference proteome</keyword>
<gene>
    <name evidence="2" type="ORF">BSL78_15837</name>
</gene>
<organism evidence="2 3">
    <name type="scientific">Stichopus japonicus</name>
    <name type="common">Sea cucumber</name>
    <dbReference type="NCBI Taxonomy" id="307972"/>
    <lineage>
        <taxon>Eukaryota</taxon>
        <taxon>Metazoa</taxon>
        <taxon>Echinodermata</taxon>
        <taxon>Eleutherozoa</taxon>
        <taxon>Echinozoa</taxon>
        <taxon>Holothuroidea</taxon>
        <taxon>Aspidochirotacea</taxon>
        <taxon>Aspidochirotida</taxon>
        <taxon>Stichopodidae</taxon>
        <taxon>Apostichopus</taxon>
    </lineage>
</organism>
<dbReference type="AlphaFoldDB" id="A0A2G8KH17"/>
<dbReference type="InterPro" id="IPR043472">
    <property type="entry name" value="Macro_dom-like"/>
</dbReference>